<accession>A0A5N5NNZ4</accession>
<organism evidence="13 14">
    <name type="scientific">Salix brachista</name>
    <dbReference type="NCBI Taxonomy" id="2182728"/>
    <lineage>
        <taxon>Eukaryota</taxon>
        <taxon>Viridiplantae</taxon>
        <taxon>Streptophyta</taxon>
        <taxon>Embryophyta</taxon>
        <taxon>Tracheophyta</taxon>
        <taxon>Spermatophyta</taxon>
        <taxon>Magnoliopsida</taxon>
        <taxon>eudicotyledons</taxon>
        <taxon>Gunneridae</taxon>
        <taxon>Pentapetalae</taxon>
        <taxon>rosids</taxon>
        <taxon>fabids</taxon>
        <taxon>Malpighiales</taxon>
        <taxon>Salicaceae</taxon>
        <taxon>Saliceae</taxon>
        <taxon>Salix</taxon>
    </lineage>
</organism>
<dbReference type="InterPro" id="IPR045042">
    <property type="entry name" value="YnaI-like"/>
</dbReference>
<gene>
    <name evidence="13" type="ORF">DKX38_002560</name>
</gene>
<dbReference type="SUPFAM" id="SSF50182">
    <property type="entry name" value="Sm-like ribonucleoproteins"/>
    <property type="match status" value="1"/>
</dbReference>
<feature type="domain" description="Mechanosensitive channel protein 2/3 transmembrane" evidence="12">
    <location>
        <begin position="151"/>
        <end position="280"/>
    </location>
</feature>
<evidence type="ECO:0000259" key="11">
    <source>
        <dbReference type="Pfam" id="PF24956"/>
    </source>
</evidence>
<feature type="transmembrane region" description="Helical" evidence="9">
    <location>
        <begin position="236"/>
        <end position="257"/>
    </location>
</feature>
<feature type="domain" description="Mechanosensitive ion channel protein 2/3 C-terminal" evidence="11">
    <location>
        <begin position="357"/>
        <end position="443"/>
    </location>
</feature>
<evidence type="ECO:0000313" key="13">
    <source>
        <dbReference type="EMBL" id="KAB5568767.1"/>
    </source>
</evidence>
<evidence type="ECO:0000256" key="7">
    <source>
        <dbReference type="ARBA" id="ARBA00023303"/>
    </source>
</evidence>
<keyword evidence="7" id="KW-0407">Ion channel</keyword>
<feature type="transmembrane region" description="Helical" evidence="9">
    <location>
        <begin position="264"/>
        <end position="283"/>
    </location>
</feature>
<feature type="domain" description="Mechanosensitive ion channel MscS" evidence="10">
    <location>
        <begin position="282"/>
        <end position="352"/>
    </location>
</feature>
<dbReference type="Gene3D" id="2.30.30.60">
    <property type="match status" value="1"/>
</dbReference>
<dbReference type="EMBL" id="VDCV01000002">
    <property type="protein sequence ID" value="KAB5568767.1"/>
    <property type="molecule type" value="Genomic_DNA"/>
</dbReference>
<name>A0A5N5NNZ4_9ROSI</name>
<dbReference type="InterPro" id="IPR023408">
    <property type="entry name" value="MscS_beta-dom_sf"/>
</dbReference>
<keyword evidence="6 9" id="KW-0472">Membrane</keyword>
<evidence type="ECO:0000259" key="10">
    <source>
        <dbReference type="Pfam" id="PF00924"/>
    </source>
</evidence>
<comment type="subcellular location">
    <subcellularLocation>
        <location evidence="1">Membrane</location>
        <topology evidence="1">Multi-pass membrane protein</topology>
    </subcellularLocation>
</comment>
<evidence type="ECO:0000256" key="1">
    <source>
        <dbReference type="ARBA" id="ARBA00004141"/>
    </source>
</evidence>
<proteinExistence type="inferred from homology"/>
<keyword evidence="5" id="KW-0406">Ion transport</keyword>
<keyword evidence="4 9" id="KW-1133">Transmembrane helix</keyword>
<dbReference type="GO" id="GO:0016020">
    <property type="term" value="C:membrane"/>
    <property type="evidence" value="ECO:0007669"/>
    <property type="project" value="UniProtKB-SubCell"/>
</dbReference>
<evidence type="ECO:0000256" key="8">
    <source>
        <dbReference type="SAM" id="MobiDB-lite"/>
    </source>
</evidence>
<evidence type="ECO:0000256" key="9">
    <source>
        <dbReference type="SAM" id="Phobius"/>
    </source>
</evidence>
<feature type="region of interest" description="Disordered" evidence="8">
    <location>
        <begin position="666"/>
        <end position="711"/>
    </location>
</feature>
<dbReference type="PANTHER" id="PTHR43634">
    <property type="entry name" value="OW CONDUCTANCE MECHANOSENSITIVE CHANNEL"/>
    <property type="match status" value="1"/>
</dbReference>
<protein>
    <recommendedName>
        <fullName evidence="15">Mechanosensitive ion channel protein</fullName>
    </recommendedName>
</protein>
<evidence type="ECO:0008006" key="15">
    <source>
        <dbReference type="Google" id="ProtNLM"/>
    </source>
</evidence>
<comment type="caution">
    <text evidence="13">The sequence shown here is derived from an EMBL/GenBank/DDBJ whole genome shotgun (WGS) entry which is preliminary data.</text>
</comment>
<evidence type="ECO:0000256" key="5">
    <source>
        <dbReference type="ARBA" id="ARBA00023065"/>
    </source>
</evidence>
<dbReference type="InterPro" id="IPR056876">
    <property type="entry name" value="Msl2-3_C"/>
</dbReference>
<dbReference type="Pfam" id="PF24956">
    <property type="entry name" value="Msl2-3_C"/>
    <property type="match status" value="1"/>
</dbReference>
<evidence type="ECO:0000256" key="2">
    <source>
        <dbReference type="ARBA" id="ARBA00008017"/>
    </source>
</evidence>
<keyword evidence="3 9" id="KW-0812">Transmembrane</keyword>
<evidence type="ECO:0000256" key="4">
    <source>
        <dbReference type="ARBA" id="ARBA00022989"/>
    </source>
</evidence>
<sequence length="711" mass="78341">MTRFSSVRLSHELWVHNSHGCNNQHTSASGKSRVQLVNSNLSSQFLGQDPWSLRFLNSIRGPLSPVPSRCNVFLCRSVLTPGGGNEIPVLKSAALAFTRSYDALRGNNLVLKLIPAIGVITFAAWGLGPLMWLGRTVFLNKSENSWKKSSTHYVMTSYLQPLLLWTGAILICRALDPVVLQSEVSQAVKQRLLNFVRSLSTVVAFAYCLSSLIQQAQKFITETNDSSDARDMGFSFAGKAVYTAVWIAAVSLFMELLGFSTQKWLTAGGLGTVLLTLAGREIFTNFLSSLMIHATRPFVLNEWIQTKIEGYEVSGTVEHVGWWSPTIIRGDDREAVHIPNHKFSVSIVRNLSQKTHWRIKTHLAISHLDVKKINNIVADMRKVLAKNPQIEQQRLHRRVFLENINPENQALMILVSCFVKTSHFEEYLCVKEAVFLDLLRVISHHRAKLATPIRTVQKINSEADLENVPFSDTIFTRSGATANRPLLLIEPSYKINGEDKVKASNRSLHANEEKDVKVDEAALVSELKADTKAGSMPVDSKRDKVIAKSTSDLSTNSKVLAVSASDPQLISSMPDISVKNSPGALQSNGNTGDRWQETMGLDSECITSNGAAPEGSSVSFTESGSERIENPVISQTKQDIERSVASPLMTTPSLEENIVLGVALEGSKRTLPIEEEMDSSPSPLESKELATRRNGGSSPSGKDKNESQDSF</sequence>
<evidence type="ECO:0000259" key="12">
    <source>
        <dbReference type="Pfam" id="PF25237"/>
    </source>
</evidence>
<evidence type="ECO:0000313" key="14">
    <source>
        <dbReference type="Proteomes" id="UP000326939"/>
    </source>
</evidence>
<evidence type="ECO:0000256" key="3">
    <source>
        <dbReference type="ARBA" id="ARBA00022692"/>
    </source>
</evidence>
<dbReference type="Pfam" id="PF25237">
    <property type="entry name" value="MSL2_3"/>
    <property type="match status" value="1"/>
</dbReference>
<dbReference type="Gene3D" id="1.10.287.1260">
    <property type="match status" value="1"/>
</dbReference>
<keyword evidence="14" id="KW-1185">Reference proteome</keyword>
<comment type="similarity">
    <text evidence="2">Belongs to the MscS (TC 1.A.23) family.</text>
</comment>
<dbReference type="InterPro" id="IPR010920">
    <property type="entry name" value="LSM_dom_sf"/>
</dbReference>
<feature type="transmembrane region" description="Helical" evidence="9">
    <location>
        <begin position="195"/>
        <end position="216"/>
    </location>
</feature>
<reference evidence="14" key="1">
    <citation type="journal article" date="2019" name="Gigascience">
        <title>De novo genome assembly of the endangered Acer yangbiense, a plant species with extremely small populations endemic to Yunnan Province, China.</title>
        <authorList>
            <person name="Yang J."/>
            <person name="Wariss H.M."/>
            <person name="Tao L."/>
            <person name="Zhang R."/>
            <person name="Yun Q."/>
            <person name="Hollingsworth P."/>
            <person name="Dao Z."/>
            <person name="Luo G."/>
            <person name="Guo H."/>
            <person name="Ma Y."/>
            <person name="Sun W."/>
        </authorList>
    </citation>
    <scope>NUCLEOTIDE SEQUENCE [LARGE SCALE GENOMIC DNA]</scope>
    <source>
        <strain evidence="14">cv. br00</strain>
    </source>
</reference>
<dbReference type="Proteomes" id="UP000326939">
    <property type="component" value="Chromosome 2"/>
</dbReference>
<feature type="transmembrane region" description="Helical" evidence="9">
    <location>
        <begin position="109"/>
        <end position="133"/>
    </location>
</feature>
<dbReference type="GO" id="GO:0034220">
    <property type="term" value="P:monoatomic ion transmembrane transport"/>
    <property type="evidence" value="ECO:0007669"/>
    <property type="project" value="UniProtKB-KW"/>
</dbReference>
<dbReference type="InterPro" id="IPR006685">
    <property type="entry name" value="MscS_channel_2nd"/>
</dbReference>
<keyword evidence="5" id="KW-0813">Transport</keyword>
<dbReference type="Pfam" id="PF00924">
    <property type="entry name" value="MS_channel_2nd"/>
    <property type="match status" value="1"/>
</dbReference>
<feature type="transmembrane region" description="Helical" evidence="9">
    <location>
        <begin position="153"/>
        <end position="175"/>
    </location>
</feature>
<dbReference type="AlphaFoldDB" id="A0A5N5NNZ4"/>
<dbReference type="InterPro" id="IPR057483">
    <property type="entry name" value="MSL2/3_TM_dom"/>
</dbReference>
<evidence type="ECO:0000256" key="6">
    <source>
        <dbReference type="ARBA" id="ARBA00023136"/>
    </source>
</evidence>
<dbReference type="PANTHER" id="PTHR43634:SF2">
    <property type="entry name" value="LOW CONDUCTANCE MECHANOSENSITIVE CHANNEL YNAI"/>
    <property type="match status" value="1"/>
</dbReference>
<feature type="compositionally biased region" description="Basic and acidic residues" evidence="8">
    <location>
        <begin position="701"/>
        <end position="711"/>
    </location>
</feature>